<reference evidence="2" key="2">
    <citation type="submission" date="2023-03" db="EMBL/GenBank/DDBJ databases">
        <authorList>
            <person name="Inwood S.N."/>
            <person name="Skelly J.G."/>
            <person name="Guhlin J."/>
            <person name="Harrop T.W.R."/>
            <person name="Goldson S.G."/>
            <person name="Dearden P.K."/>
        </authorList>
    </citation>
    <scope>NUCLEOTIDE SEQUENCE</scope>
    <source>
        <strain evidence="2">Irish</strain>
        <tissue evidence="2">Whole body</tissue>
    </source>
</reference>
<dbReference type="AlphaFoldDB" id="A0AA39EWE9"/>
<organism evidence="2 3">
    <name type="scientific">Microctonus aethiopoides</name>
    <dbReference type="NCBI Taxonomy" id="144406"/>
    <lineage>
        <taxon>Eukaryota</taxon>
        <taxon>Metazoa</taxon>
        <taxon>Ecdysozoa</taxon>
        <taxon>Arthropoda</taxon>
        <taxon>Hexapoda</taxon>
        <taxon>Insecta</taxon>
        <taxon>Pterygota</taxon>
        <taxon>Neoptera</taxon>
        <taxon>Endopterygota</taxon>
        <taxon>Hymenoptera</taxon>
        <taxon>Apocrita</taxon>
        <taxon>Ichneumonoidea</taxon>
        <taxon>Braconidae</taxon>
        <taxon>Euphorinae</taxon>
        <taxon>Microctonus</taxon>
    </lineage>
</organism>
<keyword evidence="3" id="KW-1185">Reference proteome</keyword>
<evidence type="ECO:0000313" key="3">
    <source>
        <dbReference type="Proteomes" id="UP001168990"/>
    </source>
</evidence>
<evidence type="ECO:0000256" key="1">
    <source>
        <dbReference type="SAM" id="MobiDB-lite"/>
    </source>
</evidence>
<dbReference type="Proteomes" id="UP001168990">
    <property type="component" value="Unassembled WGS sequence"/>
</dbReference>
<feature type="compositionally biased region" description="Basic and acidic residues" evidence="1">
    <location>
        <begin position="261"/>
        <end position="276"/>
    </location>
</feature>
<name>A0AA39EWE9_9HYME</name>
<protein>
    <submittedName>
        <fullName evidence="2">Uncharacterized protein</fullName>
    </submittedName>
</protein>
<feature type="non-terminal residue" evidence="2">
    <location>
        <position position="370"/>
    </location>
</feature>
<comment type="caution">
    <text evidence="2">The sequence shown here is derived from an EMBL/GenBank/DDBJ whole genome shotgun (WGS) entry which is preliminary data.</text>
</comment>
<feature type="compositionally biased region" description="Polar residues" evidence="1">
    <location>
        <begin position="91"/>
        <end position="105"/>
    </location>
</feature>
<sequence>MNKPLRYGFATSTPMTEINTKAREKERKSLSPLSPILQNQTSIEMKRRSSYNRGKLFDERRKIRIEEEDIVDNLESEKGTPIINSEIIETTSNKPRQPVTTTNNELIKDNTEENALATENQEISGVSSATSDDNEEENIDKQTSKKLKESSILLTKEITKNEPVLRRSQRTRKVNIRCPCCVNGTTHKPQTFRSKISGESERENAIRIPITQHSDTSRKLETVIEESKEKTDVSLPNDPTTRSMNENSSQITLIDYPMNSDDNRDNGKSITDDKNHSLKNTIKANSIIQSPQDTTINIPPDNNLINKSITITPTNQSKNINKSLPKSDENNTTNKTQYFINIIDSRDNLEMKKDNYICFLSADGTVSSEI</sequence>
<feature type="region of interest" description="Disordered" evidence="1">
    <location>
        <begin position="226"/>
        <end position="276"/>
    </location>
</feature>
<accession>A0AA39EWE9</accession>
<proteinExistence type="predicted"/>
<feature type="compositionally biased region" description="Polar residues" evidence="1">
    <location>
        <begin position="237"/>
        <end position="252"/>
    </location>
</feature>
<dbReference type="EMBL" id="JAQQBS010002730">
    <property type="protein sequence ID" value="KAK0156690.1"/>
    <property type="molecule type" value="Genomic_DNA"/>
</dbReference>
<reference evidence="2" key="1">
    <citation type="journal article" date="2023" name="bioRxiv">
        <title>Scaffold-level genome assemblies of two parasitoid biocontrol wasps reveal the parthenogenesis mechanism and an associated novel virus.</title>
        <authorList>
            <person name="Inwood S."/>
            <person name="Skelly J."/>
            <person name="Guhlin J."/>
            <person name="Harrop T."/>
            <person name="Goldson S."/>
            <person name="Dearden P."/>
        </authorList>
    </citation>
    <scope>NUCLEOTIDE SEQUENCE</scope>
    <source>
        <strain evidence="2">Irish</strain>
        <tissue evidence="2">Whole body</tissue>
    </source>
</reference>
<feature type="region of interest" description="Disordered" evidence="1">
    <location>
        <begin position="91"/>
        <end position="145"/>
    </location>
</feature>
<evidence type="ECO:0000313" key="2">
    <source>
        <dbReference type="EMBL" id="KAK0156690.1"/>
    </source>
</evidence>
<feature type="compositionally biased region" description="Polar residues" evidence="1">
    <location>
        <begin position="117"/>
        <end position="131"/>
    </location>
</feature>
<gene>
    <name evidence="2" type="ORF">PV328_012434</name>
</gene>